<dbReference type="EMBL" id="JAFCMP010000085">
    <property type="protein sequence ID" value="KAG5187691.1"/>
    <property type="molecule type" value="Genomic_DNA"/>
</dbReference>
<organism evidence="3 4">
    <name type="scientific">Tribonema minus</name>
    <dbReference type="NCBI Taxonomy" id="303371"/>
    <lineage>
        <taxon>Eukaryota</taxon>
        <taxon>Sar</taxon>
        <taxon>Stramenopiles</taxon>
        <taxon>Ochrophyta</taxon>
        <taxon>PX clade</taxon>
        <taxon>Xanthophyceae</taxon>
        <taxon>Tribonematales</taxon>
        <taxon>Tribonemataceae</taxon>
        <taxon>Tribonema</taxon>
    </lineage>
</organism>
<protein>
    <submittedName>
        <fullName evidence="3">Uncharacterized protein</fullName>
    </submittedName>
</protein>
<feature type="transmembrane region" description="Helical" evidence="2">
    <location>
        <begin position="319"/>
        <end position="344"/>
    </location>
</feature>
<dbReference type="AlphaFoldDB" id="A0A836CLF9"/>
<feature type="transmembrane region" description="Helical" evidence="2">
    <location>
        <begin position="98"/>
        <end position="118"/>
    </location>
</feature>
<keyword evidence="2" id="KW-1133">Transmembrane helix</keyword>
<keyword evidence="4" id="KW-1185">Reference proteome</keyword>
<feature type="transmembrane region" description="Helical" evidence="2">
    <location>
        <begin position="41"/>
        <end position="64"/>
    </location>
</feature>
<keyword evidence="2" id="KW-0472">Membrane</keyword>
<proteinExistence type="predicted"/>
<evidence type="ECO:0000256" key="1">
    <source>
        <dbReference type="SAM" id="MobiDB-lite"/>
    </source>
</evidence>
<accession>A0A836CLF9</accession>
<dbReference type="Proteomes" id="UP000664859">
    <property type="component" value="Unassembled WGS sequence"/>
</dbReference>
<evidence type="ECO:0000313" key="3">
    <source>
        <dbReference type="EMBL" id="KAG5187691.1"/>
    </source>
</evidence>
<name>A0A836CLF9_9STRA</name>
<evidence type="ECO:0000256" key="2">
    <source>
        <dbReference type="SAM" id="Phobius"/>
    </source>
</evidence>
<reference evidence="3" key="1">
    <citation type="submission" date="2021-02" db="EMBL/GenBank/DDBJ databases">
        <title>First Annotated Genome of the Yellow-green Alga Tribonema minus.</title>
        <authorList>
            <person name="Mahan K.M."/>
        </authorList>
    </citation>
    <scope>NUCLEOTIDE SEQUENCE</scope>
    <source>
        <strain evidence="3">UTEX B ZZ1240</strain>
    </source>
</reference>
<keyword evidence="2" id="KW-0812">Transmembrane</keyword>
<feature type="region of interest" description="Disordered" evidence="1">
    <location>
        <begin position="582"/>
        <end position="640"/>
    </location>
</feature>
<comment type="caution">
    <text evidence="3">The sequence shown here is derived from an EMBL/GenBank/DDBJ whole genome shotgun (WGS) entry which is preliminary data.</text>
</comment>
<feature type="transmembrane region" description="Helical" evidence="2">
    <location>
        <begin position="356"/>
        <end position="377"/>
    </location>
</feature>
<sequence>MSMHRSLSDAAGIPHGKWDFENSTQMEQWKAYGATVSEHTAGFGIALMFVLGLLMSILAIVFCCRCRSLRRIDREIGEGKGFHDQAAIAYRVTKQRKLLWVGTVMLVVGYAACAGVAYEKALSTDVAFGNAYDGADKFALDLQKAVCAQDGARECEDKSLGAFLEAVYGATTAVLNGTAAFLGTAGITMTSNTTLYGMLTCTPPPPLIAAPPPPPRWQSEGRPRDIERYASTAGVTATSNTTLYAMQGPLGASATFVASEIDAEHGNEVDGVPDLREGVTVVLDATLTQLRNFTRTIYKYQTGAAVDVDDAFNQWIKPAAAAAGGIVFLPGIVLVLLAFCTAMCKNPRPLYLNMAFVYKVQGFYCLLGGLFLTLAYVNSDLCDQHKEIIVEQFPKTSASVAAAAALVVLPNMAAARNGYDPAAALAKVTAKRLTLPDTNFNRTDPAQQALFDAQYLDPAHSDSPNPAFRWDDSTITTSYAAALDNFNSLMLPVRANLDVAASYDARYDVYNNGFFTFANATVVDLAEFCTTGGVFVDADQDKISDETGTLLYDAVTDVSARGTGCALQLELRCSEPRKRRALNRRSAAALRRRRDVRDRTGAPPASQAQSTVAGRRRRKTSEKPGGLAQMHTSCNRGAHDGERPAPCPLVQGALLCNATTALAERTAFVDARALLNNNFRAKLDAVQYGLSIMETGLAAVEDVQADAVVIATTSGAAAADMTNATDTYAAELAQLAAADAVITATTSGAAAADMTNATDTYSTELAQLAADVLSINDVTTHANEVCMHACIVCLRTSREASRDVQALPTP</sequence>
<evidence type="ECO:0000313" key="4">
    <source>
        <dbReference type="Proteomes" id="UP000664859"/>
    </source>
</evidence>
<gene>
    <name evidence="3" type="ORF">JKP88DRAFT_253938</name>
</gene>